<protein>
    <recommendedName>
        <fullName evidence="14">EGF-like domain-containing protein</fullName>
    </recommendedName>
</protein>
<dbReference type="FunFam" id="2.10.25.10:FF:000434">
    <property type="entry name" value="Predicted protein"/>
    <property type="match status" value="1"/>
</dbReference>
<dbReference type="InterPro" id="IPR000742">
    <property type="entry name" value="EGF"/>
</dbReference>
<dbReference type="FunFam" id="2.10.25.10:FF:000018">
    <property type="entry name" value="Delta-like 1"/>
    <property type="match status" value="1"/>
</dbReference>
<dbReference type="InterPro" id="IPR002049">
    <property type="entry name" value="LE_dom"/>
</dbReference>
<organism evidence="15 16">
    <name type="scientific">Pyxicephalus adspersus</name>
    <name type="common">African bullfrog</name>
    <dbReference type="NCBI Taxonomy" id="30357"/>
    <lineage>
        <taxon>Eukaryota</taxon>
        <taxon>Metazoa</taxon>
        <taxon>Chordata</taxon>
        <taxon>Craniata</taxon>
        <taxon>Vertebrata</taxon>
        <taxon>Euteleostomi</taxon>
        <taxon>Amphibia</taxon>
        <taxon>Batrachia</taxon>
        <taxon>Anura</taxon>
        <taxon>Neobatrachia</taxon>
        <taxon>Ranoidea</taxon>
        <taxon>Pyxicephalidae</taxon>
        <taxon>Pyxicephalinae</taxon>
        <taxon>Pyxicephalus</taxon>
    </lineage>
</organism>
<keyword evidence="3 12" id="KW-0812">Transmembrane</keyword>
<evidence type="ECO:0000256" key="2">
    <source>
        <dbReference type="ARBA" id="ARBA00022536"/>
    </source>
</evidence>
<evidence type="ECO:0000256" key="9">
    <source>
        <dbReference type="ARBA" id="ARBA00023157"/>
    </source>
</evidence>
<keyword evidence="4 13" id="KW-0732">Signal</keyword>
<keyword evidence="8 12" id="KW-0472">Membrane</keyword>
<feature type="disulfide bond" evidence="11">
    <location>
        <begin position="233"/>
        <end position="242"/>
    </location>
</feature>
<evidence type="ECO:0000313" key="16">
    <source>
        <dbReference type="Proteomes" id="UP001181693"/>
    </source>
</evidence>
<dbReference type="PROSITE" id="PS00022">
    <property type="entry name" value="EGF_1"/>
    <property type="match status" value="5"/>
</dbReference>
<keyword evidence="5" id="KW-0677">Repeat</keyword>
<dbReference type="Proteomes" id="UP001181693">
    <property type="component" value="Unassembled WGS sequence"/>
</dbReference>
<keyword evidence="7 12" id="KW-1133">Transmembrane helix</keyword>
<dbReference type="SMART" id="SM00181">
    <property type="entry name" value="EGF"/>
    <property type="match status" value="6"/>
</dbReference>
<evidence type="ECO:0000256" key="1">
    <source>
        <dbReference type="ARBA" id="ARBA00004479"/>
    </source>
</evidence>
<dbReference type="PANTHER" id="PTHR24049:SF42">
    <property type="entry name" value="DELTA LIKE NON-CANONICAL NOTCH LIGAND 1"/>
    <property type="match status" value="1"/>
</dbReference>
<dbReference type="GO" id="GO:0007399">
    <property type="term" value="P:nervous system development"/>
    <property type="evidence" value="ECO:0007669"/>
    <property type="project" value="UniProtKB-ARBA"/>
</dbReference>
<dbReference type="GO" id="GO:0005886">
    <property type="term" value="C:plasma membrane"/>
    <property type="evidence" value="ECO:0007669"/>
    <property type="project" value="TreeGrafter"/>
</dbReference>
<evidence type="ECO:0000256" key="11">
    <source>
        <dbReference type="PROSITE-ProRule" id="PRU00076"/>
    </source>
</evidence>
<dbReference type="InterPro" id="IPR001881">
    <property type="entry name" value="EGF-like_Ca-bd_dom"/>
</dbReference>
<feature type="transmembrane region" description="Helical" evidence="12">
    <location>
        <begin position="298"/>
        <end position="319"/>
    </location>
</feature>
<evidence type="ECO:0000256" key="5">
    <source>
        <dbReference type="ARBA" id="ARBA00022737"/>
    </source>
</evidence>
<dbReference type="Gene3D" id="2.10.25.10">
    <property type="entry name" value="Laminin"/>
    <property type="match status" value="5"/>
</dbReference>
<dbReference type="InterPro" id="IPR000152">
    <property type="entry name" value="EGF-type_Asp/Asn_hydroxyl_site"/>
</dbReference>
<dbReference type="GO" id="GO:0005509">
    <property type="term" value="F:calcium ion binding"/>
    <property type="evidence" value="ECO:0007669"/>
    <property type="project" value="InterPro"/>
</dbReference>
<evidence type="ECO:0000256" key="10">
    <source>
        <dbReference type="ARBA" id="ARBA00023180"/>
    </source>
</evidence>
<comment type="caution">
    <text evidence="15">The sequence shown here is derived from an EMBL/GenBank/DDBJ whole genome shotgun (WGS) entry which is preliminary data.</text>
</comment>
<name>A0AAV2ZRG6_PYXAD</name>
<dbReference type="InterPro" id="IPR018097">
    <property type="entry name" value="EGF_Ca-bd_CS"/>
</dbReference>
<feature type="domain" description="EGF-like" evidence="14">
    <location>
        <begin position="169"/>
        <end position="205"/>
    </location>
</feature>
<feature type="disulfide bond" evidence="11">
    <location>
        <begin position="157"/>
        <end position="166"/>
    </location>
</feature>
<comment type="subcellular location">
    <subcellularLocation>
        <location evidence="1">Membrane</location>
        <topology evidence="1">Single-pass type I membrane protein</topology>
    </subcellularLocation>
</comment>
<dbReference type="SUPFAM" id="SSF57196">
    <property type="entry name" value="EGF/Laminin"/>
    <property type="match status" value="4"/>
</dbReference>
<dbReference type="EMBL" id="DYDO01000013">
    <property type="protein sequence ID" value="DBA14567.1"/>
    <property type="molecule type" value="Genomic_DNA"/>
</dbReference>
<dbReference type="GO" id="GO:0120025">
    <property type="term" value="C:plasma membrane bounded cell projection"/>
    <property type="evidence" value="ECO:0007669"/>
    <property type="project" value="UniProtKB-ARBA"/>
</dbReference>
<dbReference type="GO" id="GO:0007157">
    <property type="term" value="P:heterophilic cell-cell adhesion via plasma membrane cell adhesion molecules"/>
    <property type="evidence" value="ECO:0007669"/>
    <property type="project" value="TreeGrafter"/>
</dbReference>
<dbReference type="CDD" id="cd00054">
    <property type="entry name" value="EGF_CA"/>
    <property type="match status" value="4"/>
</dbReference>
<evidence type="ECO:0000256" key="13">
    <source>
        <dbReference type="SAM" id="SignalP"/>
    </source>
</evidence>
<dbReference type="PROSITE" id="PS01187">
    <property type="entry name" value="EGF_CA"/>
    <property type="match status" value="1"/>
</dbReference>
<dbReference type="SMART" id="SM00179">
    <property type="entry name" value="EGF_CA"/>
    <property type="match status" value="4"/>
</dbReference>
<dbReference type="PROSITE" id="PS50026">
    <property type="entry name" value="EGF_3"/>
    <property type="match status" value="5"/>
</dbReference>
<evidence type="ECO:0000256" key="3">
    <source>
        <dbReference type="ARBA" id="ARBA00022692"/>
    </source>
</evidence>
<keyword evidence="2 11" id="KW-0245">EGF-like domain</keyword>
<dbReference type="Pfam" id="PF00053">
    <property type="entry name" value="EGF_laminin"/>
    <property type="match status" value="1"/>
</dbReference>
<gene>
    <name evidence="15" type="ORF">GDO54_005517</name>
</gene>
<dbReference type="Pfam" id="PF21700">
    <property type="entry name" value="EGF_DL_JAG"/>
    <property type="match status" value="1"/>
</dbReference>
<evidence type="ECO:0000256" key="8">
    <source>
        <dbReference type="ARBA" id="ARBA00023136"/>
    </source>
</evidence>
<dbReference type="PROSITE" id="PS00010">
    <property type="entry name" value="ASX_HYDROXYL"/>
    <property type="match status" value="1"/>
</dbReference>
<feature type="domain" description="EGF-like" evidence="14">
    <location>
        <begin position="21"/>
        <end position="54"/>
    </location>
</feature>
<feature type="disulfide bond" evidence="11">
    <location>
        <begin position="44"/>
        <end position="53"/>
    </location>
</feature>
<dbReference type="InterPro" id="IPR051022">
    <property type="entry name" value="Notch_Cell-Fate_Det"/>
</dbReference>
<feature type="domain" description="EGF-like" evidence="14">
    <location>
        <begin position="87"/>
        <end position="124"/>
    </location>
</feature>
<dbReference type="EMBL" id="DYDO01000013">
    <property type="protein sequence ID" value="DBA14568.1"/>
    <property type="molecule type" value="Genomic_DNA"/>
</dbReference>
<dbReference type="FunFam" id="2.10.25.10:FF:000247">
    <property type="entry name" value="Delta/notch like EGF repeat containing"/>
    <property type="match status" value="1"/>
</dbReference>
<evidence type="ECO:0000259" key="14">
    <source>
        <dbReference type="PROSITE" id="PS50026"/>
    </source>
</evidence>
<sequence>MDFPLVCALSFILSQFMVSATQGVCRPGCHPENGFCESPGECRCRPGWKGQFCDQCVPFPGCVHGSCNKPWQCICEEGWVGSHCNIDIHPCAAYPCSSNSTCIETGDGGYICLCAPGFTGKNCLVKIGPCITNGSPCQNGGTCVDNNGFSGHASCQCPDGFTGDYCEIDKDDCSPNPCVNGGNCTDVGSGFRCHCPVGFAGRSCSEHLSWCSSNPCANGGTCYEKLDGFQCSCVPGYSGTICDFPTTSKSLYINEHNYNFLPHHNGFHHPGHEVLKITMKETIQNKDPFLNESQIICFIILGLLTCLIVLITTGIVFFSKCETWMANAKYSHLIRKKKDFYMNASRENGNDVKIIFPEKMKMANYSRSYTTI</sequence>
<accession>A0AAV2ZRG6</accession>
<evidence type="ECO:0000256" key="7">
    <source>
        <dbReference type="ARBA" id="ARBA00022989"/>
    </source>
</evidence>
<evidence type="ECO:0000256" key="6">
    <source>
        <dbReference type="ARBA" id="ARBA00022837"/>
    </source>
</evidence>
<keyword evidence="10" id="KW-0325">Glycoprotein</keyword>
<keyword evidence="6" id="KW-0106">Calcium</keyword>
<proteinExistence type="predicted"/>
<keyword evidence="16" id="KW-1185">Reference proteome</keyword>
<dbReference type="GO" id="GO:0032991">
    <property type="term" value="C:protein-containing complex"/>
    <property type="evidence" value="ECO:0007669"/>
    <property type="project" value="TreeGrafter"/>
</dbReference>
<feature type="disulfide bond" evidence="11">
    <location>
        <begin position="195"/>
        <end position="204"/>
    </location>
</feature>
<evidence type="ECO:0000256" key="12">
    <source>
        <dbReference type="SAM" id="Phobius"/>
    </source>
</evidence>
<feature type="domain" description="EGF-like" evidence="14">
    <location>
        <begin position="207"/>
        <end position="243"/>
    </location>
</feature>
<feature type="domain" description="EGF-like" evidence="14">
    <location>
        <begin position="126"/>
        <end position="167"/>
    </location>
</feature>
<dbReference type="FunFam" id="2.10.25.10:FF:000118">
    <property type="entry name" value="protein delta homolog 2"/>
    <property type="match status" value="1"/>
</dbReference>
<feature type="chain" id="PRO_5044714392" description="EGF-like domain-containing protein" evidence="13">
    <location>
        <begin position="24"/>
        <end position="372"/>
    </location>
</feature>
<comment type="caution">
    <text evidence="11">Lacks conserved residue(s) required for the propagation of feature annotation.</text>
</comment>
<dbReference type="Pfam" id="PF00008">
    <property type="entry name" value="EGF"/>
    <property type="match status" value="4"/>
</dbReference>
<dbReference type="PROSITE" id="PS01186">
    <property type="entry name" value="EGF_2"/>
    <property type="match status" value="4"/>
</dbReference>
<dbReference type="PANTHER" id="PTHR24049">
    <property type="entry name" value="CRUMBS FAMILY MEMBER"/>
    <property type="match status" value="1"/>
</dbReference>
<dbReference type="GO" id="GO:0045197">
    <property type="term" value="P:establishment or maintenance of epithelial cell apical/basal polarity"/>
    <property type="evidence" value="ECO:0007669"/>
    <property type="project" value="TreeGrafter"/>
</dbReference>
<evidence type="ECO:0000256" key="4">
    <source>
        <dbReference type="ARBA" id="ARBA00022729"/>
    </source>
</evidence>
<dbReference type="AlphaFoldDB" id="A0AAV2ZRG6"/>
<feature type="disulfide bond" evidence="11">
    <location>
        <begin position="114"/>
        <end position="123"/>
    </location>
</feature>
<reference evidence="15" key="1">
    <citation type="thesis" date="2020" institute="ProQuest LLC" country="789 East Eisenhower Parkway, Ann Arbor, MI, USA">
        <title>Comparative Genomics and Chromosome Evolution.</title>
        <authorList>
            <person name="Mudd A.B."/>
        </authorList>
    </citation>
    <scope>NUCLEOTIDE SEQUENCE</scope>
    <source>
        <strain evidence="15">1538</strain>
        <tissue evidence="15">Blood</tissue>
    </source>
</reference>
<keyword evidence="9 11" id="KW-1015">Disulfide bond</keyword>
<feature type="signal peptide" evidence="13">
    <location>
        <begin position="1"/>
        <end position="23"/>
    </location>
</feature>
<evidence type="ECO:0000313" key="15">
    <source>
        <dbReference type="EMBL" id="DBA14567.1"/>
    </source>
</evidence>